<evidence type="ECO:0000256" key="1">
    <source>
        <dbReference type="SAM" id="Phobius"/>
    </source>
</evidence>
<dbReference type="STRING" id="546364.SAMN04489730_4873"/>
<gene>
    <name evidence="2" type="ORF">SAMN04489730_4873</name>
</gene>
<keyword evidence="1" id="KW-0812">Transmembrane</keyword>
<dbReference type="PROSITE" id="PS51257">
    <property type="entry name" value="PROKAR_LIPOPROTEIN"/>
    <property type="match status" value="1"/>
</dbReference>
<organism evidence="2 3">
    <name type="scientific">Amycolatopsis australiensis</name>
    <dbReference type="NCBI Taxonomy" id="546364"/>
    <lineage>
        <taxon>Bacteria</taxon>
        <taxon>Bacillati</taxon>
        <taxon>Actinomycetota</taxon>
        <taxon>Actinomycetes</taxon>
        <taxon>Pseudonocardiales</taxon>
        <taxon>Pseudonocardiaceae</taxon>
        <taxon>Amycolatopsis</taxon>
    </lineage>
</organism>
<keyword evidence="1" id="KW-1133">Transmembrane helix</keyword>
<accession>A0A1K1S6J1</accession>
<feature type="transmembrane region" description="Helical" evidence="1">
    <location>
        <begin position="176"/>
        <end position="197"/>
    </location>
</feature>
<dbReference type="RefSeq" id="WP_072478425.1">
    <property type="nucleotide sequence ID" value="NZ_FPJG01000006.1"/>
</dbReference>
<keyword evidence="1" id="KW-0472">Membrane</keyword>
<evidence type="ECO:0000313" key="2">
    <source>
        <dbReference type="EMBL" id="SFW79942.1"/>
    </source>
</evidence>
<dbReference type="EMBL" id="FPJG01000006">
    <property type="protein sequence ID" value="SFW79942.1"/>
    <property type="molecule type" value="Genomic_DNA"/>
</dbReference>
<dbReference type="OrthoDB" id="3372801at2"/>
<sequence length="306" mass="32400">MSRAIRFFGTAFGGAVLACLALAGWAVWSAGAFDGPVARQLRTSSVYAAPGIRLDQAAAERVVGNRRLVVAFLEPGADLSAACSGLGNAADGTLALMLSRDGDDYEKYGCSRLPGDDAGTFGKSFVSEQLIGNGVDGFTDRPLDALKVTVVNYDLLVKAGTVPDGARTVSPSLPRYLVAVTAVTAVLLGAAALYLAGRRAARTAVARRERRDAADDAHAKLAAAAAVLAQEIIDLDTRYTRGTRTAESSFARGYRRLVADYAALLPELSDPGADVPKLTRRVEEMLRRSRNLAAARPRRTAERTSR</sequence>
<dbReference type="Proteomes" id="UP000182740">
    <property type="component" value="Unassembled WGS sequence"/>
</dbReference>
<name>A0A1K1S6J1_9PSEU</name>
<proteinExistence type="predicted"/>
<protein>
    <submittedName>
        <fullName evidence="2">Uncharacterized protein</fullName>
    </submittedName>
</protein>
<reference evidence="3" key="1">
    <citation type="submission" date="2016-11" db="EMBL/GenBank/DDBJ databases">
        <authorList>
            <person name="Varghese N."/>
            <person name="Submissions S."/>
        </authorList>
    </citation>
    <scope>NUCLEOTIDE SEQUENCE [LARGE SCALE GENOMIC DNA]</scope>
    <source>
        <strain evidence="3">DSM 44671</strain>
    </source>
</reference>
<dbReference type="AlphaFoldDB" id="A0A1K1S6J1"/>
<evidence type="ECO:0000313" key="3">
    <source>
        <dbReference type="Proteomes" id="UP000182740"/>
    </source>
</evidence>
<keyword evidence="3" id="KW-1185">Reference proteome</keyword>